<feature type="transmembrane region" description="Helical" evidence="8">
    <location>
        <begin position="407"/>
        <end position="427"/>
    </location>
</feature>
<dbReference type="Proteomes" id="UP001108027">
    <property type="component" value="Unassembled WGS sequence"/>
</dbReference>
<evidence type="ECO:0000256" key="8">
    <source>
        <dbReference type="SAM" id="Phobius"/>
    </source>
</evidence>
<evidence type="ECO:0000256" key="7">
    <source>
        <dbReference type="ARBA" id="ARBA00023136"/>
    </source>
</evidence>
<dbReference type="GO" id="GO:0005886">
    <property type="term" value="C:plasma membrane"/>
    <property type="evidence" value="ECO:0007669"/>
    <property type="project" value="UniProtKB-SubCell"/>
</dbReference>
<evidence type="ECO:0000313" key="10">
    <source>
        <dbReference type="Proteomes" id="UP001108027"/>
    </source>
</evidence>
<evidence type="ECO:0000313" key="9">
    <source>
        <dbReference type="EMBL" id="MCC4309325.1"/>
    </source>
</evidence>
<keyword evidence="10" id="KW-1185">Reference proteome</keyword>
<evidence type="ECO:0000256" key="2">
    <source>
        <dbReference type="ARBA" id="ARBA00005658"/>
    </source>
</evidence>
<dbReference type="PANTHER" id="PTHR30047:SF7">
    <property type="entry name" value="HIGH-AFFINITY CHOLINE TRANSPORT PROTEIN"/>
    <property type="match status" value="1"/>
</dbReference>
<dbReference type="InterPro" id="IPR000060">
    <property type="entry name" value="BCCT_transptr"/>
</dbReference>
<evidence type="ECO:0000256" key="1">
    <source>
        <dbReference type="ARBA" id="ARBA00004651"/>
    </source>
</evidence>
<feature type="transmembrane region" description="Helical" evidence="8">
    <location>
        <begin position="458"/>
        <end position="477"/>
    </location>
</feature>
<evidence type="ECO:0000256" key="4">
    <source>
        <dbReference type="ARBA" id="ARBA00022475"/>
    </source>
</evidence>
<dbReference type="PANTHER" id="PTHR30047">
    <property type="entry name" value="HIGH-AFFINITY CHOLINE TRANSPORT PROTEIN-RELATED"/>
    <property type="match status" value="1"/>
</dbReference>
<feature type="transmembrane region" description="Helical" evidence="8">
    <location>
        <begin position="148"/>
        <end position="170"/>
    </location>
</feature>
<dbReference type="AlphaFoldDB" id="A0A9Q3UMV0"/>
<sequence>MARASAAAWLARFRLKPIAFWPALLAMVAALALIAVDQARFVALTTSLNRLLIDTLSPVFLYAALGLLVLCVLVFVSPLGATRLGGADARPIYSPFRWFSVSLTTVIAMGILFWAVAEPVVHFHEPPPFTGLAAGGEAAQRFALSTVFIHWTLVPYAIYTVAALTFALGFHNHGYGFSVDALLRPLLGERLRGPASDAVDGLVLFSVVVGMSAVLSGGLLLIGDGLRALFDIDAGSRVHALTAAFIVAVALLSAASGLAGGIQLLARLNTVLFVALMVYLLVAGPAGFVARLGGESLNLYLHEFLSRHLMLDEPTGSQWSGWWTTAFLASWFAWAPLSCLFLGKIARGYTVRQFILVNLLLPSAFGVLWFSTFGASALYFDAHHQAALYQVYQDQGLAAIAYQLFDYLPGGFVVSLLFIVACVISFITATDSNTDAIGGLCTRSVTARDMDTAFTIKLLWGAVIGAVGWSSATYLGVDGIKMLANLAGLPGLVIVLGAAGSLVLMLVKSYSR</sequence>
<accession>A0A9Q3UMV0</accession>
<dbReference type="EMBL" id="JAJGNA010000014">
    <property type="protein sequence ID" value="MCC4309325.1"/>
    <property type="molecule type" value="Genomic_DNA"/>
</dbReference>
<dbReference type="GO" id="GO:0022857">
    <property type="term" value="F:transmembrane transporter activity"/>
    <property type="evidence" value="ECO:0007669"/>
    <property type="project" value="InterPro"/>
</dbReference>
<feature type="transmembrane region" description="Helical" evidence="8">
    <location>
        <begin position="202"/>
        <end position="223"/>
    </location>
</feature>
<keyword evidence="7 8" id="KW-0472">Membrane</keyword>
<feature type="transmembrane region" description="Helical" evidence="8">
    <location>
        <begin position="483"/>
        <end position="507"/>
    </location>
</feature>
<feature type="transmembrane region" description="Helical" evidence="8">
    <location>
        <begin position="55"/>
        <end position="76"/>
    </location>
</feature>
<feature type="transmembrane region" description="Helical" evidence="8">
    <location>
        <begin position="321"/>
        <end position="343"/>
    </location>
</feature>
<gene>
    <name evidence="9" type="ORF">LL252_12165</name>
</gene>
<proteinExistence type="inferred from homology"/>
<evidence type="ECO:0000256" key="3">
    <source>
        <dbReference type="ARBA" id="ARBA00022448"/>
    </source>
</evidence>
<name>A0A9Q3UMV0_9GAMM</name>
<feature type="transmembrane region" description="Helical" evidence="8">
    <location>
        <begin position="271"/>
        <end position="290"/>
    </location>
</feature>
<reference evidence="9" key="1">
    <citation type="submission" date="2021-10" db="EMBL/GenBank/DDBJ databases">
        <title>The diversity and Nitrogen Metabolism of Culturable Nitrate-Utilizing Bacteria Within the Oxygen Minimum Zone of the Changjiang (Yangtze River)Estuary.</title>
        <authorList>
            <person name="Zhang D."/>
            <person name="Zheng J."/>
            <person name="Liu S."/>
            <person name="He W."/>
        </authorList>
    </citation>
    <scope>NUCLEOTIDE SEQUENCE</scope>
    <source>
        <strain evidence="9">FXH-223</strain>
    </source>
</reference>
<comment type="similarity">
    <text evidence="2">Belongs to the BCCT transporter (TC 2.A.15) family.</text>
</comment>
<dbReference type="RefSeq" id="WP_228234186.1">
    <property type="nucleotide sequence ID" value="NZ_JAJGNA010000014.1"/>
</dbReference>
<keyword evidence="3" id="KW-0813">Transport</keyword>
<evidence type="ECO:0000256" key="6">
    <source>
        <dbReference type="ARBA" id="ARBA00022989"/>
    </source>
</evidence>
<organism evidence="9 10">
    <name type="scientific">Alloalcanivorax marinus</name>
    <dbReference type="NCBI Taxonomy" id="1177169"/>
    <lineage>
        <taxon>Bacteria</taxon>
        <taxon>Pseudomonadati</taxon>
        <taxon>Pseudomonadota</taxon>
        <taxon>Gammaproteobacteria</taxon>
        <taxon>Oceanospirillales</taxon>
        <taxon>Alcanivoracaceae</taxon>
        <taxon>Alloalcanivorax</taxon>
    </lineage>
</organism>
<feature type="transmembrane region" description="Helical" evidence="8">
    <location>
        <begin position="355"/>
        <end position="380"/>
    </location>
</feature>
<evidence type="ECO:0000256" key="5">
    <source>
        <dbReference type="ARBA" id="ARBA00022692"/>
    </source>
</evidence>
<keyword evidence="4" id="KW-1003">Cell membrane</keyword>
<keyword evidence="6 8" id="KW-1133">Transmembrane helix</keyword>
<feature type="transmembrane region" description="Helical" evidence="8">
    <location>
        <begin position="96"/>
        <end position="117"/>
    </location>
</feature>
<feature type="transmembrane region" description="Helical" evidence="8">
    <location>
        <begin position="238"/>
        <end position="259"/>
    </location>
</feature>
<protein>
    <submittedName>
        <fullName evidence="9">BCCT family transporter</fullName>
    </submittedName>
</protein>
<comment type="caution">
    <text evidence="9">The sequence shown here is derived from an EMBL/GenBank/DDBJ whole genome shotgun (WGS) entry which is preliminary data.</text>
</comment>
<comment type="subcellular location">
    <subcellularLocation>
        <location evidence="1">Cell membrane</location>
        <topology evidence="1">Multi-pass membrane protein</topology>
    </subcellularLocation>
</comment>
<keyword evidence="5 8" id="KW-0812">Transmembrane</keyword>
<dbReference type="Pfam" id="PF02028">
    <property type="entry name" value="BCCT"/>
    <property type="match status" value="1"/>
</dbReference>